<reference evidence="1 2" key="1">
    <citation type="submission" date="2020-04" db="EMBL/GenBank/DDBJ databases">
        <title>Perkinsus chesapeaki whole genome sequence.</title>
        <authorList>
            <person name="Bogema D.R."/>
        </authorList>
    </citation>
    <scope>NUCLEOTIDE SEQUENCE [LARGE SCALE GENOMIC DNA]</scope>
    <source>
        <strain evidence="1">ATCC PRA-425</strain>
    </source>
</reference>
<organism evidence="1 2">
    <name type="scientific">Perkinsus chesapeaki</name>
    <name type="common">Clam parasite</name>
    <name type="synonym">Perkinsus andrewsi</name>
    <dbReference type="NCBI Taxonomy" id="330153"/>
    <lineage>
        <taxon>Eukaryota</taxon>
        <taxon>Sar</taxon>
        <taxon>Alveolata</taxon>
        <taxon>Perkinsozoa</taxon>
        <taxon>Perkinsea</taxon>
        <taxon>Perkinsida</taxon>
        <taxon>Perkinsidae</taxon>
        <taxon>Perkinsus</taxon>
    </lineage>
</organism>
<gene>
    <name evidence="1" type="ORF">FOL47_009858</name>
</gene>
<name>A0A7J6L600_PERCH</name>
<accession>A0A7J6L600</accession>
<dbReference type="AlphaFoldDB" id="A0A7J6L600"/>
<protein>
    <submittedName>
        <fullName evidence="1">Uncharacterized protein</fullName>
    </submittedName>
</protein>
<sequence length="159" mass="17698">MFRAVNASSLMDFYFPHALRLFIPFWLQVCNVAGVVYGGVWENGDGQKLTILSPDDELTRMFISNGPCASVDFFIEDLGHDVLFQWKMENDEDKERFAEALNQRDIIPGGVAPDGLGYCIFTSSGDDSVLDVGNDDTWVGDALDHDEAAALYEVMVCEE</sequence>
<proteinExistence type="predicted"/>
<dbReference type="EMBL" id="JAAPAO010000716">
    <property type="protein sequence ID" value="KAF4654644.1"/>
    <property type="molecule type" value="Genomic_DNA"/>
</dbReference>
<evidence type="ECO:0000313" key="1">
    <source>
        <dbReference type="EMBL" id="KAF4654644.1"/>
    </source>
</evidence>
<evidence type="ECO:0000313" key="2">
    <source>
        <dbReference type="Proteomes" id="UP000591131"/>
    </source>
</evidence>
<dbReference type="Proteomes" id="UP000591131">
    <property type="component" value="Unassembled WGS sequence"/>
</dbReference>
<comment type="caution">
    <text evidence="1">The sequence shown here is derived from an EMBL/GenBank/DDBJ whole genome shotgun (WGS) entry which is preliminary data.</text>
</comment>
<keyword evidence="2" id="KW-1185">Reference proteome</keyword>